<dbReference type="AlphaFoldDB" id="A0A2P5XSB5"/>
<gene>
    <name evidence="1" type="ORF">GOBAR_AA14411</name>
</gene>
<dbReference type="PANTHER" id="PTHR43394:SF1">
    <property type="entry name" value="ATP-BINDING CASSETTE SUB-FAMILY B MEMBER 10, MITOCHONDRIAL"/>
    <property type="match status" value="1"/>
</dbReference>
<dbReference type="PANTHER" id="PTHR43394">
    <property type="entry name" value="ATP-DEPENDENT PERMEASE MDL1, MITOCHONDRIAL"/>
    <property type="match status" value="1"/>
</dbReference>
<dbReference type="GO" id="GO:0090374">
    <property type="term" value="P:oligopeptide export from mitochondrion"/>
    <property type="evidence" value="ECO:0007669"/>
    <property type="project" value="TreeGrafter"/>
</dbReference>
<dbReference type="Proteomes" id="UP000239757">
    <property type="component" value="Unassembled WGS sequence"/>
</dbReference>
<dbReference type="Gene3D" id="3.40.50.300">
    <property type="entry name" value="P-loop containing nucleotide triphosphate hydrolases"/>
    <property type="match status" value="1"/>
</dbReference>
<dbReference type="InterPro" id="IPR039421">
    <property type="entry name" value="Type_1_exporter"/>
</dbReference>
<name>A0A2P5XSB5_GOSBA</name>
<dbReference type="EMBL" id="KZ664322">
    <property type="protein sequence ID" value="PPS06231.1"/>
    <property type="molecule type" value="Genomic_DNA"/>
</dbReference>
<dbReference type="SUPFAM" id="SSF52540">
    <property type="entry name" value="P-loop containing nucleoside triphosphate hydrolases"/>
    <property type="match status" value="1"/>
</dbReference>
<proteinExistence type="predicted"/>
<evidence type="ECO:0000313" key="2">
    <source>
        <dbReference type="Proteomes" id="UP000239757"/>
    </source>
</evidence>
<reference evidence="1 2" key="1">
    <citation type="submission" date="2015-01" db="EMBL/GenBank/DDBJ databases">
        <title>Genome of allotetraploid Gossypium barbadense reveals genomic plasticity and fiber elongation in cotton evolution.</title>
        <authorList>
            <person name="Chen X."/>
            <person name="Liu X."/>
            <person name="Zhao B."/>
            <person name="Zheng H."/>
            <person name="Hu Y."/>
            <person name="Lu G."/>
            <person name="Yang C."/>
            <person name="Chen J."/>
            <person name="Shan C."/>
            <person name="Zhang L."/>
            <person name="Zhou Y."/>
            <person name="Wang L."/>
            <person name="Guo W."/>
            <person name="Bai Y."/>
            <person name="Ruan J."/>
            <person name="Shangguan X."/>
            <person name="Mao Y."/>
            <person name="Jiang J."/>
            <person name="Zhu Y."/>
            <person name="Lei J."/>
            <person name="Kang H."/>
            <person name="Chen S."/>
            <person name="He X."/>
            <person name="Wang R."/>
            <person name="Wang Y."/>
            <person name="Chen J."/>
            <person name="Wang L."/>
            <person name="Yu S."/>
            <person name="Wang B."/>
            <person name="Wei J."/>
            <person name="Song S."/>
            <person name="Lu X."/>
            <person name="Gao Z."/>
            <person name="Gu W."/>
            <person name="Deng X."/>
            <person name="Ma D."/>
            <person name="Wang S."/>
            <person name="Liang W."/>
            <person name="Fang L."/>
            <person name="Cai C."/>
            <person name="Zhu X."/>
            <person name="Zhou B."/>
            <person name="Zhang Y."/>
            <person name="Chen Z."/>
            <person name="Xu S."/>
            <person name="Zhu R."/>
            <person name="Wang S."/>
            <person name="Zhang T."/>
            <person name="Zhao G."/>
        </authorList>
    </citation>
    <scope>NUCLEOTIDE SEQUENCE [LARGE SCALE GENOMIC DNA]</scope>
    <source>
        <strain evidence="2">cv. Xinhai21</strain>
        <tissue evidence="1">Leaf</tissue>
    </source>
</reference>
<evidence type="ECO:0000313" key="1">
    <source>
        <dbReference type="EMBL" id="PPS06231.1"/>
    </source>
</evidence>
<dbReference type="GO" id="GO:0005743">
    <property type="term" value="C:mitochondrial inner membrane"/>
    <property type="evidence" value="ECO:0007669"/>
    <property type="project" value="TreeGrafter"/>
</dbReference>
<dbReference type="InterPro" id="IPR027417">
    <property type="entry name" value="P-loop_NTPase"/>
</dbReference>
<protein>
    <recommendedName>
        <fullName evidence="3">ABC transporter domain-containing protein</fullName>
    </recommendedName>
</protein>
<organism evidence="1 2">
    <name type="scientific">Gossypium barbadense</name>
    <name type="common">Sea Island cotton</name>
    <name type="synonym">Hibiscus barbadensis</name>
    <dbReference type="NCBI Taxonomy" id="3634"/>
    <lineage>
        <taxon>Eukaryota</taxon>
        <taxon>Viridiplantae</taxon>
        <taxon>Streptophyta</taxon>
        <taxon>Embryophyta</taxon>
        <taxon>Tracheophyta</taxon>
        <taxon>Spermatophyta</taxon>
        <taxon>Magnoliopsida</taxon>
        <taxon>eudicotyledons</taxon>
        <taxon>Gunneridae</taxon>
        <taxon>Pentapetalae</taxon>
        <taxon>rosids</taxon>
        <taxon>malvids</taxon>
        <taxon>Malvales</taxon>
        <taxon>Malvaceae</taxon>
        <taxon>Malvoideae</taxon>
        <taxon>Gossypium</taxon>
    </lineage>
</organism>
<dbReference type="GO" id="GO:0015421">
    <property type="term" value="F:ABC-type oligopeptide transporter activity"/>
    <property type="evidence" value="ECO:0007669"/>
    <property type="project" value="TreeGrafter"/>
</dbReference>
<accession>A0A2P5XSB5</accession>
<evidence type="ECO:0008006" key="3">
    <source>
        <dbReference type="Google" id="ProtNLM"/>
    </source>
</evidence>
<dbReference type="OrthoDB" id="6500128at2759"/>
<sequence length="106" mass="11650">MVAISRTLLKRPAILLLDEATSALNVESERTIVNAMKSIDRRKGNCGEFISNPTQIIVAHRLSTIVNSDVIVVMDKGEIVETGSHSTLISTSDGVYSRLFHIQNEI</sequence>